<dbReference type="PANTHER" id="PTHR42852:SF17">
    <property type="entry name" value="THIOREDOXIN-LIKE PROTEIN HI_1115"/>
    <property type="match status" value="1"/>
</dbReference>
<keyword evidence="1" id="KW-0472">Membrane</keyword>
<keyword evidence="1" id="KW-0812">Transmembrane</keyword>
<dbReference type="InterPro" id="IPR036249">
    <property type="entry name" value="Thioredoxin-like_sf"/>
</dbReference>
<comment type="caution">
    <text evidence="3">The sequence shown here is derived from an EMBL/GenBank/DDBJ whole genome shotgun (WGS) entry which is preliminary data.</text>
</comment>
<keyword evidence="1" id="KW-1133">Transmembrane helix</keyword>
<keyword evidence="4" id="KW-1185">Reference proteome</keyword>
<dbReference type="PROSITE" id="PS51352">
    <property type="entry name" value="THIOREDOXIN_2"/>
    <property type="match status" value="1"/>
</dbReference>
<feature type="domain" description="Thioredoxin" evidence="2">
    <location>
        <begin position="37"/>
        <end position="171"/>
    </location>
</feature>
<accession>A0ABQ1ID97</accession>
<dbReference type="Pfam" id="PF00085">
    <property type="entry name" value="Thioredoxin"/>
    <property type="match status" value="1"/>
</dbReference>
<organism evidence="3 4">
    <name type="scientific">Oceanisphaera marina</name>
    <dbReference type="NCBI Taxonomy" id="2017550"/>
    <lineage>
        <taxon>Bacteria</taxon>
        <taxon>Pseudomonadati</taxon>
        <taxon>Pseudomonadota</taxon>
        <taxon>Gammaproteobacteria</taxon>
        <taxon>Aeromonadales</taxon>
        <taxon>Aeromonadaceae</taxon>
        <taxon>Oceanisphaera</taxon>
    </lineage>
</organism>
<reference evidence="4" key="1">
    <citation type="journal article" date="2019" name="Int. J. Syst. Evol. Microbiol.">
        <title>The Global Catalogue of Microorganisms (GCM) 10K type strain sequencing project: providing services to taxonomists for standard genome sequencing and annotation.</title>
        <authorList>
            <consortium name="The Broad Institute Genomics Platform"/>
            <consortium name="The Broad Institute Genome Sequencing Center for Infectious Disease"/>
            <person name="Wu L."/>
            <person name="Ma J."/>
        </authorList>
    </citation>
    <scope>NUCLEOTIDE SEQUENCE [LARGE SCALE GENOMIC DNA]</scope>
    <source>
        <strain evidence="4">CGMCC 1.15923</strain>
    </source>
</reference>
<gene>
    <name evidence="3" type="ORF">GCM10011502_03280</name>
</gene>
<evidence type="ECO:0000313" key="4">
    <source>
        <dbReference type="Proteomes" id="UP000646152"/>
    </source>
</evidence>
<dbReference type="InterPro" id="IPR013766">
    <property type="entry name" value="Thioredoxin_domain"/>
</dbReference>
<dbReference type="PANTHER" id="PTHR42852">
    <property type="entry name" value="THIOL:DISULFIDE INTERCHANGE PROTEIN DSBE"/>
    <property type="match status" value="1"/>
</dbReference>
<dbReference type="RefSeq" id="WP_188628350.1">
    <property type="nucleotide sequence ID" value="NZ_BMKE01000002.1"/>
</dbReference>
<dbReference type="Gene3D" id="3.40.30.10">
    <property type="entry name" value="Glutaredoxin"/>
    <property type="match status" value="1"/>
</dbReference>
<evidence type="ECO:0000256" key="1">
    <source>
        <dbReference type="SAM" id="Phobius"/>
    </source>
</evidence>
<feature type="transmembrane region" description="Helical" evidence="1">
    <location>
        <begin position="16"/>
        <end position="33"/>
    </location>
</feature>
<name>A0ABQ1ID97_9GAMM</name>
<dbReference type="SUPFAM" id="SSF52833">
    <property type="entry name" value="Thioredoxin-like"/>
    <property type="match status" value="1"/>
</dbReference>
<proteinExistence type="predicted"/>
<evidence type="ECO:0000313" key="3">
    <source>
        <dbReference type="EMBL" id="GGB33572.1"/>
    </source>
</evidence>
<evidence type="ECO:0000259" key="2">
    <source>
        <dbReference type="PROSITE" id="PS51352"/>
    </source>
</evidence>
<sequence>MATSNNNRAGKKAGKGLLYLLMIMVVVTAVDLWRSKDLPTDIAALGTLTTLNGEVMDLEALSQDEPVLVYVWATWCGVCRIVSPMVELVGTPVVSIALASGHDAKVAGYVRDKGYDFSVVNDEDHRLGKTLGISVTPTLMVAHNGKLRFATAGITTLPGMYARLWLARLID</sequence>
<dbReference type="InterPro" id="IPR050553">
    <property type="entry name" value="Thioredoxin_ResA/DsbE_sf"/>
</dbReference>
<dbReference type="Proteomes" id="UP000646152">
    <property type="component" value="Unassembled WGS sequence"/>
</dbReference>
<protein>
    <submittedName>
        <fullName evidence="3">Protein disulfide oxidoreductase</fullName>
    </submittedName>
</protein>
<dbReference type="CDD" id="cd03011">
    <property type="entry name" value="TlpA_like_ScsD_MtbDsbE"/>
    <property type="match status" value="1"/>
</dbReference>
<dbReference type="EMBL" id="BMKE01000002">
    <property type="protein sequence ID" value="GGB33572.1"/>
    <property type="molecule type" value="Genomic_DNA"/>
</dbReference>